<proteinExistence type="predicted"/>
<dbReference type="Pfam" id="PF01545">
    <property type="entry name" value="Cation_efflux"/>
    <property type="match status" value="1"/>
</dbReference>
<gene>
    <name evidence="7" type="ordered locus">RHECIAT_CH0002211</name>
</gene>
<evidence type="ECO:0000256" key="2">
    <source>
        <dbReference type="ARBA" id="ARBA00022692"/>
    </source>
</evidence>
<dbReference type="InterPro" id="IPR027469">
    <property type="entry name" value="Cation_efflux_TMD_sf"/>
</dbReference>
<evidence type="ECO:0000256" key="1">
    <source>
        <dbReference type="ARBA" id="ARBA00004141"/>
    </source>
</evidence>
<protein>
    <recommendedName>
        <fullName evidence="6">Cation efflux protein transmembrane domain-containing protein</fullName>
    </recommendedName>
</protein>
<dbReference type="Proteomes" id="UP000008817">
    <property type="component" value="Chromosome"/>
</dbReference>
<evidence type="ECO:0000256" key="3">
    <source>
        <dbReference type="ARBA" id="ARBA00022989"/>
    </source>
</evidence>
<dbReference type="KEGG" id="rec:RHECIAT_CH0002211"/>
<feature type="domain" description="Cation efflux protein transmembrane" evidence="6">
    <location>
        <begin position="13"/>
        <end position="52"/>
    </location>
</feature>
<feature type="region of interest" description="Disordered" evidence="5">
    <location>
        <begin position="39"/>
        <end position="88"/>
    </location>
</feature>
<organism evidence="7 8">
    <name type="scientific">Rhizobium etli (strain CIAT 652)</name>
    <dbReference type="NCBI Taxonomy" id="491916"/>
    <lineage>
        <taxon>Bacteria</taxon>
        <taxon>Pseudomonadati</taxon>
        <taxon>Pseudomonadota</taxon>
        <taxon>Alphaproteobacteria</taxon>
        <taxon>Hyphomicrobiales</taxon>
        <taxon>Rhizobiaceae</taxon>
        <taxon>Rhizobium/Agrobacterium group</taxon>
        <taxon>Rhizobium</taxon>
    </lineage>
</organism>
<evidence type="ECO:0000256" key="4">
    <source>
        <dbReference type="ARBA" id="ARBA00023136"/>
    </source>
</evidence>
<evidence type="ECO:0000259" key="6">
    <source>
        <dbReference type="Pfam" id="PF01545"/>
    </source>
</evidence>
<dbReference type="SUPFAM" id="SSF161111">
    <property type="entry name" value="Cation efflux protein transmembrane domain-like"/>
    <property type="match status" value="1"/>
</dbReference>
<keyword evidence="2" id="KW-0812">Transmembrane</keyword>
<accession>B3Q0G4</accession>
<dbReference type="HOGENOM" id="CLU_2221040_0_0_5"/>
<evidence type="ECO:0000313" key="7">
    <source>
        <dbReference type="EMBL" id="ACE91168.1"/>
    </source>
</evidence>
<comment type="subcellular location">
    <subcellularLocation>
        <location evidence="1">Membrane</location>
        <topology evidence="1">Multi-pass membrane protein</topology>
    </subcellularLocation>
</comment>
<keyword evidence="3" id="KW-1133">Transmembrane helix</keyword>
<dbReference type="GO" id="GO:0016020">
    <property type="term" value="C:membrane"/>
    <property type="evidence" value="ECO:0007669"/>
    <property type="project" value="UniProtKB-SubCell"/>
</dbReference>
<dbReference type="AlphaFoldDB" id="B3Q0G4"/>
<reference evidence="7 8" key="1">
    <citation type="submission" date="2008-04" db="EMBL/GenBank/DDBJ databases">
        <title>Genome diversity and DNA divergence of Rhizobium etli.</title>
        <authorList>
            <person name="Gonzalez V."/>
            <person name="Acosta J.L."/>
            <person name="Santamaria R.I."/>
            <person name="Bustos P."/>
            <person name="Hernandez-Gonzalez I.L."/>
            <person name="Fernandez J.L."/>
            <person name="Diaz R."/>
            <person name="Flores M."/>
            <person name="Mora J."/>
            <person name="Palacios R."/>
            <person name="Davila G."/>
        </authorList>
    </citation>
    <scope>NUCLEOTIDE SEQUENCE [LARGE SCALE GENOMIC DNA]</scope>
    <source>
        <strain evidence="7 8">CIAT 652</strain>
    </source>
</reference>
<dbReference type="Gene3D" id="1.20.1510.10">
    <property type="entry name" value="Cation efflux protein transmembrane domain"/>
    <property type="match status" value="1"/>
</dbReference>
<keyword evidence="4" id="KW-0472">Membrane</keyword>
<dbReference type="GO" id="GO:0008324">
    <property type="term" value="F:monoatomic cation transmembrane transporter activity"/>
    <property type="evidence" value="ECO:0007669"/>
    <property type="project" value="InterPro"/>
</dbReference>
<feature type="compositionally biased region" description="Basic and acidic residues" evidence="5">
    <location>
        <begin position="72"/>
        <end position="88"/>
    </location>
</feature>
<evidence type="ECO:0000256" key="5">
    <source>
        <dbReference type="SAM" id="MobiDB-lite"/>
    </source>
</evidence>
<sequence>MFLFCSICQAASIFDVAHMMTDVVALAIALMAIKVGNKPADERGTYGYKEAQNPRGSVQRGSPLRRRNLRARRGDDRKEAWNETARRKAHRAWERVPSKCHFNFEY</sequence>
<dbReference type="InterPro" id="IPR058533">
    <property type="entry name" value="Cation_efflux_TM"/>
</dbReference>
<dbReference type="EMBL" id="CP001074">
    <property type="protein sequence ID" value="ACE91168.1"/>
    <property type="molecule type" value="Genomic_DNA"/>
</dbReference>
<evidence type="ECO:0000313" key="8">
    <source>
        <dbReference type="Proteomes" id="UP000008817"/>
    </source>
</evidence>
<name>B3Q0G4_RHIE6</name>